<feature type="transmembrane region" description="Helical" evidence="7">
    <location>
        <begin position="117"/>
        <end position="139"/>
    </location>
</feature>
<feature type="transmembrane region" description="Helical" evidence="7">
    <location>
        <begin position="145"/>
        <end position="166"/>
    </location>
</feature>
<evidence type="ECO:0000256" key="6">
    <source>
        <dbReference type="SAM" id="MobiDB-lite"/>
    </source>
</evidence>
<keyword evidence="3 5" id="KW-0807">Transducer</keyword>
<reference evidence="10" key="1">
    <citation type="submission" date="2022-01" db="EMBL/GenBank/DDBJ databases">
        <title>Genome sequnece data of strain Bradyrhizobium sp. nov.</title>
        <authorList>
            <person name="Zhang J."/>
        </authorList>
    </citation>
    <scope>NUCLEOTIDE SEQUENCE</scope>
    <source>
        <strain evidence="10">WYCCWR 13023</strain>
    </source>
</reference>
<evidence type="ECO:0000256" key="7">
    <source>
        <dbReference type="SAM" id="Phobius"/>
    </source>
</evidence>
<dbReference type="InterPro" id="IPR000727">
    <property type="entry name" value="T_SNARE_dom"/>
</dbReference>
<dbReference type="GO" id="GO:0007165">
    <property type="term" value="P:signal transduction"/>
    <property type="evidence" value="ECO:0007669"/>
    <property type="project" value="UniProtKB-KW"/>
</dbReference>
<sequence length="489" mass="51117">MVVENDGLESLRQTTSKILVAMLWLHVPISMTIGLALGKAWLTPAIFMTIFALAATLSWRMSGNGLSTRLVFAVALMSGVSMFTWQFEGHPWQIDMHMYFFAALACTVAYCDYRPIVAATVAVALHHIALNFLLPAAIYTGGSDFGRVVLHAVILLIEAGVLIALAHKLQELFETTAEKTAEAQTAMAAEARANSERHEVEQRAEQDREAAKQRLASNFERSIGGIVEAVAIAAGEVQQLSSAMSNNSADTARQTAAAAAAANRASGNVETVAAATEELTASVTSITQQVARSAEIAARAADEARRTNQVVEGLASGTQKIGEVVTLIQNIASQTNLLALNATIEAARAGEHGKGFAVVASEVKALANQTAKATEEISAQVQTIQSATGDAVNAIQAIGATIAEIDEISGQISTAVDQQGLATREIAGSLQQAATGTREVNDNIASVSKASDEAGTAASKMRQAAAGLSSQSDRLKAEVGGFLGSLRTA</sequence>
<keyword evidence="7" id="KW-0472">Membrane</keyword>
<dbReference type="EMBL" id="JAKLTY010000032">
    <property type="protein sequence ID" value="MCG2631731.1"/>
    <property type="molecule type" value="Genomic_DNA"/>
</dbReference>
<dbReference type="Gene3D" id="1.10.287.950">
    <property type="entry name" value="Methyl-accepting chemotaxis protein"/>
    <property type="match status" value="1"/>
</dbReference>
<keyword evidence="7" id="KW-0812">Transmembrane</keyword>
<evidence type="ECO:0000256" key="2">
    <source>
        <dbReference type="ARBA" id="ARBA00022519"/>
    </source>
</evidence>
<dbReference type="InterPro" id="IPR004089">
    <property type="entry name" value="MCPsignal_dom"/>
</dbReference>
<dbReference type="RefSeq" id="WP_237891744.1">
    <property type="nucleotide sequence ID" value="NZ_JAKLTY010000032.1"/>
</dbReference>
<dbReference type="GO" id="GO:0006935">
    <property type="term" value="P:chemotaxis"/>
    <property type="evidence" value="ECO:0007669"/>
    <property type="project" value="InterPro"/>
</dbReference>
<gene>
    <name evidence="10" type="ORF">L6654_34390</name>
</gene>
<dbReference type="SMART" id="SM00283">
    <property type="entry name" value="MA"/>
    <property type="match status" value="1"/>
</dbReference>
<dbReference type="PANTHER" id="PTHR32089:SF112">
    <property type="entry name" value="LYSOZYME-LIKE PROTEIN-RELATED"/>
    <property type="match status" value="1"/>
</dbReference>
<evidence type="ECO:0000256" key="1">
    <source>
        <dbReference type="ARBA" id="ARBA00004429"/>
    </source>
</evidence>
<comment type="caution">
    <text evidence="10">The sequence shown here is derived from an EMBL/GenBank/DDBJ whole genome shotgun (WGS) entry which is preliminary data.</text>
</comment>
<feature type="transmembrane region" description="Helical" evidence="7">
    <location>
        <begin position="66"/>
        <end position="86"/>
    </location>
</feature>
<evidence type="ECO:0000256" key="5">
    <source>
        <dbReference type="PROSITE-ProRule" id="PRU00284"/>
    </source>
</evidence>
<evidence type="ECO:0000313" key="10">
    <source>
        <dbReference type="EMBL" id="MCG2631731.1"/>
    </source>
</evidence>
<evidence type="ECO:0000259" key="8">
    <source>
        <dbReference type="PROSITE" id="PS50111"/>
    </source>
</evidence>
<protein>
    <submittedName>
        <fullName evidence="10">Methyl-accepting chemotaxis protein</fullName>
    </submittedName>
</protein>
<keyword evidence="2" id="KW-1003">Cell membrane</keyword>
<name>A0A9X1RFN9_9BRAD</name>
<feature type="transmembrane region" description="Helical" evidence="7">
    <location>
        <begin position="41"/>
        <end position="59"/>
    </location>
</feature>
<dbReference type="PANTHER" id="PTHR32089">
    <property type="entry name" value="METHYL-ACCEPTING CHEMOTAXIS PROTEIN MCPB"/>
    <property type="match status" value="1"/>
</dbReference>
<comment type="similarity">
    <text evidence="4">Belongs to the methyl-accepting chemotaxis (MCP) protein family.</text>
</comment>
<dbReference type="Pfam" id="PF00015">
    <property type="entry name" value="MCPsignal"/>
    <property type="match status" value="1"/>
</dbReference>
<dbReference type="SUPFAM" id="SSF58104">
    <property type="entry name" value="Methyl-accepting chemotaxis protein (MCP) signaling domain"/>
    <property type="match status" value="1"/>
</dbReference>
<keyword evidence="2" id="KW-0997">Cell inner membrane</keyword>
<dbReference type="InterPro" id="IPR004090">
    <property type="entry name" value="Chemotax_Me-accpt_rcpt"/>
</dbReference>
<feature type="region of interest" description="Disordered" evidence="6">
    <location>
        <begin position="183"/>
        <end position="213"/>
    </location>
</feature>
<accession>A0A9X1RFN9</accession>
<evidence type="ECO:0000256" key="4">
    <source>
        <dbReference type="ARBA" id="ARBA00029447"/>
    </source>
</evidence>
<feature type="compositionally biased region" description="Low complexity" evidence="6">
    <location>
        <begin position="183"/>
        <end position="192"/>
    </location>
</feature>
<feature type="domain" description="Methyl-accepting transducer" evidence="8">
    <location>
        <begin position="226"/>
        <end position="469"/>
    </location>
</feature>
<dbReference type="Proteomes" id="UP001139054">
    <property type="component" value="Unassembled WGS sequence"/>
</dbReference>
<feature type="domain" description="T-SNARE coiled-coil homology" evidence="9">
    <location>
        <begin position="385"/>
        <end position="447"/>
    </location>
</feature>
<dbReference type="AlphaFoldDB" id="A0A9X1RFN9"/>
<proteinExistence type="inferred from homology"/>
<dbReference type="PRINTS" id="PR00260">
    <property type="entry name" value="CHEMTRNSDUCR"/>
</dbReference>
<evidence type="ECO:0000313" key="11">
    <source>
        <dbReference type="Proteomes" id="UP001139054"/>
    </source>
</evidence>
<dbReference type="GO" id="GO:0004888">
    <property type="term" value="F:transmembrane signaling receptor activity"/>
    <property type="evidence" value="ECO:0007669"/>
    <property type="project" value="InterPro"/>
</dbReference>
<dbReference type="PROSITE" id="PS50111">
    <property type="entry name" value="CHEMOTAXIS_TRANSDUC_2"/>
    <property type="match status" value="1"/>
</dbReference>
<comment type="subcellular location">
    <subcellularLocation>
        <location evidence="1">Cell inner membrane</location>
        <topology evidence="1">Multi-pass membrane protein</topology>
    </subcellularLocation>
</comment>
<feature type="transmembrane region" description="Helical" evidence="7">
    <location>
        <begin position="18"/>
        <end position="35"/>
    </location>
</feature>
<evidence type="ECO:0000259" key="9">
    <source>
        <dbReference type="PROSITE" id="PS50192"/>
    </source>
</evidence>
<dbReference type="PROSITE" id="PS50192">
    <property type="entry name" value="T_SNARE"/>
    <property type="match status" value="1"/>
</dbReference>
<feature type="compositionally biased region" description="Basic and acidic residues" evidence="6">
    <location>
        <begin position="193"/>
        <end position="212"/>
    </location>
</feature>
<keyword evidence="7" id="KW-1133">Transmembrane helix</keyword>
<organism evidence="10 11">
    <name type="scientific">Bradyrhizobium zhengyangense</name>
    <dbReference type="NCBI Taxonomy" id="2911009"/>
    <lineage>
        <taxon>Bacteria</taxon>
        <taxon>Pseudomonadati</taxon>
        <taxon>Pseudomonadota</taxon>
        <taxon>Alphaproteobacteria</taxon>
        <taxon>Hyphomicrobiales</taxon>
        <taxon>Nitrobacteraceae</taxon>
        <taxon>Bradyrhizobium</taxon>
    </lineage>
</organism>
<dbReference type="GO" id="GO:0005886">
    <property type="term" value="C:plasma membrane"/>
    <property type="evidence" value="ECO:0007669"/>
    <property type="project" value="UniProtKB-SubCell"/>
</dbReference>
<evidence type="ECO:0000256" key="3">
    <source>
        <dbReference type="ARBA" id="ARBA00023224"/>
    </source>
</evidence>